<comment type="caution">
    <text evidence="2">The sequence shown here is derived from an EMBL/GenBank/DDBJ whole genome shotgun (WGS) entry which is preliminary data.</text>
</comment>
<dbReference type="EMBL" id="ANOH01000466">
    <property type="protein sequence ID" value="EMI51919.1"/>
    <property type="molecule type" value="Genomic_DNA"/>
</dbReference>
<evidence type="ECO:0000313" key="3">
    <source>
        <dbReference type="Proteomes" id="UP000011885"/>
    </source>
</evidence>
<evidence type="ECO:0000256" key="1">
    <source>
        <dbReference type="SAM" id="MobiDB-lite"/>
    </source>
</evidence>
<name>M5TS91_9BACT</name>
<dbReference type="PATRIC" id="fig|1263870.3.peg.7059"/>
<keyword evidence="3" id="KW-1185">Reference proteome</keyword>
<sequence length="49" mass="5781">MDPTSQFVHQQRSERRQYVRHSAERHRNSPRVSLPPTILPLNSTNSRRG</sequence>
<accession>M5TS91</accession>
<dbReference type="Proteomes" id="UP000011885">
    <property type="component" value="Unassembled WGS sequence"/>
</dbReference>
<gene>
    <name evidence="2" type="ORF">RSSM_06651</name>
</gene>
<feature type="compositionally biased region" description="Polar residues" evidence="1">
    <location>
        <begin position="40"/>
        <end position="49"/>
    </location>
</feature>
<feature type="region of interest" description="Disordered" evidence="1">
    <location>
        <begin position="1"/>
        <end position="49"/>
    </location>
</feature>
<dbReference type="AlphaFoldDB" id="M5TS91"/>
<organism evidence="2 3">
    <name type="scientific">Rhodopirellula sallentina SM41</name>
    <dbReference type="NCBI Taxonomy" id="1263870"/>
    <lineage>
        <taxon>Bacteria</taxon>
        <taxon>Pseudomonadati</taxon>
        <taxon>Planctomycetota</taxon>
        <taxon>Planctomycetia</taxon>
        <taxon>Pirellulales</taxon>
        <taxon>Pirellulaceae</taxon>
        <taxon>Rhodopirellula</taxon>
    </lineage>
</organism>
<protein>
    <submittedName>
        <fullName evidence="2">Uncharacterized protein</fullName>
    </submittedName>
</protein>
<proteinExistence type="predicted"/>
<reference evidence="2 3" key="1">
    <citation type="journal article" date="2013" name="Mar. Genomics">
        <title>Expression of sulfatases in Rhodopirellula baltica and the diversity of sulfatases in the genus Rhodopirellula.</title>
        <authorList>
            <person name="Wegner C.E."/>
            <person name="Richter-Heitmann T."/>
            <person name="Klindworth A."/>
            <person name="Klockow C."/>
            <person name="Richter M."/>
            <person name="Achstetter T."/>
            <person name="Glockner F.O."/>
            <person name="Harder J."/>
        </authorList>
    </citation>
    <scope>NUCLEOTIDE SEQUENCE [LARGE SCALE GENOMIC DNA]</scope>
    <source>
        <strain evidence="2 3">SM41</strain>
    </source>
</reference>
<feature type="compositionally biased region" description="Basic and acidic residues" evidence="1">
    <location>
        <begin position="11"/>
        <end position="27"/>
    </location>
</feature>
<feature type="compositionally biased region" description="Polar residues" evidence="1">
    <location>
        <begin position="1"/>
        <end position="10"/>
    </location>
</feature>
<evidence type="ECO:0000313" key="2">
    <source>
        <dbReference type="EMBL" id="EMI51919.1"/>
    </source>
</evidence>